<proteinExistence type="predicted"/>
<gene>
    <name evidence="1" type="ORF">METZ01_LOCUS39662</name>
</gene>
<dbReference type="AlphaFoldDB" id="A0A381R7F3"/>
<name>A0A381R7F3_9ZZZZ</name>
<sequence>VRQTIFILSLLAQAIGPQDSPYKQFQSYMDVPGGRILEIDFYQEQLGDRFESSGTLYYIENDRYTFDDLNQRITYNSGTITTINKATKQVIYDSTIPGDVTVFDVLSGNENAIQIGEILMEKNGFRIPFILKDWDISGTLWTVPGTGKPRHIILRPTEDSEIRIKVNSSEPVKNKGIPQLDIQGFEIIDLRE</sequence>
<feature type="non-terminal residue" evidence="1">
    <location>
        <position position="1"/>
    </location>
</feature>
<organism evidence="1">
    <name type="scientific">marine metagenome</name>
    <dbReference type="NCBI Taxonomy" id="408172"/>
    <lineage>
        <taxon>unclassified sequences</taxon>
        <taxon>metagenomes</taxon>
        <taxon>ecological metagenomes</taxon>
    </lineage>
</organism>
<reference evidence="1" key="1">
    <citation type="submission" date="2018-05" db="EMBL/GenBank/DDBJ databases">
        <authorList>
            <person name="Lanie J.A."/>
            <person name="Ng W.-L."/>
            <person name="Kazmierczak K.M."/>
            <person name="Andrzejewski T.M."/>
            <person name="Davidsen T.M."/>
            <person name="Wayne K.J."/>
            <person name="Tettelin H."/>
            <person name="Glass J.I."/>
            <person name="Rusch D."/>
            <person name="Podicherti R."/>
            <person name="Tsui H.-C.T."/>
            <person name="Winkler M.E."/>
        </authorList>
    </citation>
    <scope>NUCLEOTIDE SEQUENCE</scope>
</reference>
<evidence type="ECO:0000313" key="1">
    <source>
        <dbReference type="EMBL" id="SUZ86808.1"/>
    </source>
</evidence>
<dbReference type="EMBL" id="UINC01001701">
    <property type="protein sequence ID" value="SUZ86808.1"/>
    <property type="molecule type" value="Genomic_DNA"/>
</dbReference>
<protein>
    <recommendedName>
        <fullName evidence="2">Outer membrane lipoprotein carrier protein LolA</fullName>
    </recommendedName>
</protein>
<accession>A0A381R7F3</accession>
<evidence type="ECO:0008006" key="2">
    <source>
        <dbReference type="Google" id="ProtNLM"/>
    </source>
</evidence>